<accession>A0A1F7WEQ3</accession>
<gene>
    <name evidence="1" type="ORF">A2480_00050</name>
</gene>
<dbReference type="EMBL" id="MGFG01000021">
    <property type="protein sequence ID" value="OGM00879.1"/>
    <property type="molecule type" value="Genomic_DNA"/>
</dbReference>
<protein>
    <submittedName>
        <fullName evidence="1">Uncharacterized protein</fullName>
    </submittedName>
</protein>
<reference evidence="1 2" key="1">
    <citation type="journal article" date="2016" name="Nat. Commun.">
        <title>Thousands of microbial genomes shed light on interconnected biogeochemical processes in an aquifer system.</title>
        <authorList>
            <person name="Anantharaman K."/>
            <person name="Brown C.T."/>
            <person name="Hug L.A."/>
            <person name="Sharon I."/>
            <person name="Castelle C.J."/>
            <person name="Probst A.J."/>
            <person name="Thomas B.C."/>
            <person name="Singh A."/>
            <person name="Wilkins M.J."/>
            <person name="Karaoz U."/>
            <person name="Brodie E.L."/>
            <person name="Williams K.H."/>
            <person name="Hubbard S.S."/>
            <person name="Banfield J.F."/>
        </authorList>
    </citation>
    <scope>NUCLEOTIDE SEQUENCE [LARGE SCALE GENOMIC DNA]</scope>
</reference>
<name>A0A1F7WEQ3_9BACT</name>
<comment type="caution">
    <text evidence="1">The sequence shown here is derived from an EMBL/GenBank/DDBJ whole genome shotgun (WGS) entry which is preliminary data.</text>
</comment>
<proteinExistence type="predicted"/>
<dbReference type="Proteomes" id="UP000176988">
    <property type="component" value="Unassembled WGS sequence"/>
</dbReference>
<evidence type="ECO:0000313" key="2">
    <source>
        <dbReference type="Proteomes" id="UP000176988"/>
    </source>
</evidence>
<organism evidence="1 2">
    <name type="scientific">Candidatus Uhrbacteria bacterium RIFOXYC2_FULL_47_19</name>
    <dbReference type="NCBI Taxonomy" id="1802424"/>
    <lineage>
        <taxon>Bacteria</taxon>
        <taxon>Candidatus Uhriibacteriota</taxon>
    </lineage>
</organism>
<evidence type="ECO:0000313" key="1">
    <source>
        <dbReference type="EMBL" id="OGM00879.1"/>
    </source>
</evidence>
<dbReference type="AlphaFoldDB" id="A0A1F7WEQ3"/>
<sequence length="173" mass="19199">MSSAEKFHTKEDIMNVTITMKKVASGLNFAQVASALSEGMHNISSHELREGGEVEEFLREHGLLETPHVFMATHSVGGRDWDVVEGRKPPFYEDGCFNGGWNVLTVEDCTYLYCESATSGSSLTAEKQEDGTWKVTLEVPIEEEDGEPYKGSYWRCFHSALDLENPEEAAATA</sequence>